<dbReference type="Gene3D" id="3.30.420.10">
    <property type="entry name" value="Ribonuclease H-like superfamily/Ribonuclease H"/>
    <property type="match status" value="1"/>
</dbReference>
<dbReference type="GO" id="GO:0003676">
    <property type="term" value="F:nucleic acid binding"/>
    <property type="evidence" value="ECO:0007669"/>
    <property type="project" value="InterPro"/>
</dbReference>
<feature type="domain" description="RNase H type-1" evidence="1">
    <location>
        <begin position="98"/>
        <end position="173"/>
    </location>
</feature>
<dbReference type="Gramene" id="evm.model.04.485">
    <property type="protein sequence ID" value="cds.evm.model.04.485"/>
    <property type="gene ID" value="evm.TU.04.485"/>
</dbReference>
<organism evidence="2 3">
    <name type="scientific">Cannabis sativa</name>
    <name type="common">Hemp</name>
    <name type="synonym">Marijuana</name>
    <dbReference type="NCBI Taxonomy" id="3483"/>
    <lineage>
        <taxon>Eukaryota</taxon>
        <taxon>Viridiplantae</taxon>
        <taxon>Streptophyta</taxon>
        <taxon>Embryophyta</taxon>
        <taxon>Tracheophyta</taxon>
        <taxon>Spermatophyta</taxon>
        <taxon>Magnoliopsida</taxon>
        <taxon>eudicotyledons</taxon>
        <taxon>Gunneridae</taxon>
        <taxon>Pentapetalae</taxon>
        <taxon>rosids</taxon>
        <taxon>fabids</taxon>
        <taxon>Rosales</taxon>
        <taxon>Cannabaceae</taxon>
        <taxon>Cannabis</taxon>
    </lineage>
</organism>
<sequence>MNLKEFLLHVSHIWSSLHLEQFATILWSIWTERNKERHGTKPKPREVILYYAISYLEEFHVARNFCLVVSSNLAGESQTEYAQDATWLNPPTSRLKLNTDVVVNAANQTSGFGAILRNSAGKIVAAMSAPFRGCFSPVVMEALALMHSLQWLIDLQLPVHLIETDSLLIVNYFPHKS</sequence>
<dbReference type="InterPro" id="IPR044730">
    <property type="entry name" value="RNase_H-like_dom_plant"/>
</dbReference>
<proteinExistence type="predicted"/>
<dbReference type="InterPro" id="IPR002156">
    <property type="entry name" value="RNaseH_domain"/>
</dbReference>
<dbReference type="GO" id="GO:0004523">
    <property type="term" value="F:RNA-DNA hybrid ribonuclease activity"/>
    <property type="evidence" value="ECO:0007669"/>
    <property type="project" value="InterPro"/>
</dbReference>
<reference evidence="2" key="1">
    <citation type="submission" date="2018-11" db="EMBL/GenBank/DDBJ databases">
        <authorList>
            <person name="Grassa J C."/>
        </authorList>
    </citation>
    <scope>NUCLEOTIDE SEQUENCE [LARGE SCALE GENOMIC DNA]</scope>
</reference>
<dbReference type="Proteomes" id="UP000596661">
    <property type="component" value="Chromosome 4"/>
</dbReference>
<name>A0A803PHL9_CANSA</name>
<dbReference type="InterPro" id="IPR052929">
    <property type="entry name" value="RNase_H-like_EbsB-rel"/>
</dbReference>
<dbReference type="AlphaFoldDB" id="A0A803PHL9"/>
<reference evidence="2" key="2">
    <citation type="submission" date="2021-03" db="UniProtKB">
        <authorList>
            <consortium name="EnsemblPlants"/>
        </authorList>
    </citation>
    <scope>IDENTIFICATION</scope>
</reference>
<dbReference type="InterPro" id="IPR012337">
    <property type="entry name" value="RNaseH-like_sf"/>
</dbReference>
<dbReference type="Pfam" id="PF13456">
    <property type="entry name" value="RVT_3"/>
    <property type="match status" value="1"/>
</dbReference>
<accession>A0A803PHL9</accession>
<dbReference type="CDD" id="cd06222">
    <property type="entry name" value="RNase_H_like"/>
    <property type="match status" value="1"/>
</dbReference>
<evidence type="ECO:0000313" key="2">
    <source>
        <dbReference type="EnsemblPlants" id="cds.evm.model.04.485"/>
    </source>
</evidence>
<protein>
    <recommendedName>
        <fullName evidence="1">RNase H type-1 domain-containing protein</fullName>
    </recommendedName>
</protein>
<dbReference type="InterPro" id="IPR036397">
    <property type="entry name" value="RNaseH_sf"/>
</dbReference>
<dbReference type="EnsemblPlants" id="evm.model.04.485">
    <property type="protein sequence ID" value="cds.evm.model.04.485"/>
    <property type="gene ID" value="evm.TU.04.485"/>
</dbReference>
<dbReference type="SUPFAM" id="SSF53098">
    <property type="entry name" value="Ribonuclease H-like"/>
    <property type="match status" value="1"/>
</dbReference>
<keyword evidence="3" id="KW-1185">Reference proteome</keyword>
<evidence type="ECO:0000313" key="3">
    <source>
        <dbReference type="Proteomes" id="UP000596661"/>
    </source>
</evidence>
<dbReference type="PANTHER" id="PTHR47074:SF48">
    <property type="entry name" value="POLYNUCLEOTIDYL TRANSFERASE, RIBONUCLEASE H-LIKE SUPERFAMILY PROTEIN"/>
    <property type="match status" value="1"/>
</dbReference>
<dbReference type="PANTHER" id="PTHR47074">
    <property type="entry name" value="BNAC02G40300D PROTEIN"/>
    <property type="match status" value="1"/>
</dbReference>
<dbReference type="EMBL" id="UZAU01000361">
    <property type="status" value="NOT_ANNOTATED_CDS"/>
    <property type="molecule type" value="Genomic_DNA"/>
</dbReference>
<dbReference type="OMA" id="MGIRECI"/>
<evidence type="ECO:0000259" key="1">
    <source>
        <dbReference type="Pfam" id="PF13456"/>
    </source>
</evidence>